<organism evidence="8 9">
    <name type="scientific">Euplotes crassus</name>
    <dbReference type="NCBI Taxonomy" id="5936"/>
    <lineage>
        <taxon>Eukaryota</taxon>
        <taxon>Sar</taxon>
        <taxon>Alveolata</taxon>
        <taxon>Ciliophora</taxon>
        <taxon>Intramacronucleata</taxon>
        <taxon>Spirotrichea</taxon>
        <taxon>Hypotrichia</taxon>
        <taxon>Euplotida</taxon>
        <taxon>Euplotidae</taxon>
        <taxon>Moneuplotes</taxon>
    </lineage>
</organism>
<feature type="transmembrane region" description="Helical" evidence="7">
    <location>
        <begin position="12"/>
        <end position="33"/>
    </location>
</feature>
<dbReference type="Proteomes" id="UP001295684">
    <property type="component" value="Unassembled WGS sequence"/>
</dbReference>
<dbReference type="EMBL" id="CAMPGE010003736">
    <property type="protein sequence ID" value="CAI2362582.1"/>
    <property type="molecule type" value="Genomic_DNA"/>
</dbReference>
<evidence type="ECO:0000313" key="8">
    <source>
        <dbReference type="EMBL" id="CAI2362582.1"/>
    </source>
</evidence>
<dbReference type="GO" id="GO:0005337">
    <property type="term" value="F:nucleoside transmembrane transporter activity"/>
    <property type="evidence" value="ECO:0007669"/>
    <property type="project" value="InterPro"/>
</dbReference>
<keyword evidence="6 7" id="KW-0472">Membrane</keyword>
<comment type="similarity">
    <text evidence="2">Belongs to the SLC29A/ENT transporter (TC 2.A.57) family.</text>
</comment>
<feature type="transmembrane region" description="Helical" evidence="7">
    <location>
        <begin position="176"/>
        <end position="201"/>
    </location>
</feature>
<reference evidence="8" key="1">
    <citation type="submission" date="2023-07" db="EMBL/GenBank/DDBJ databases">
        <authorList>
            <consortium name="AG Swart"/>
            <person name="Singh M."/>
            <person name="Singh A."/>
            <person name="Seah K."/>
            <person name="Emmerich C."/>
        </authorList>
    </citation>
    <scope>NUCLEOTIDE SEQUENCE</scope>
    <source>
        <strain evidence="8">DP1</strain>
    </source>
</reference>
<feature type="transmembrane region" description="Helical" evidence="7">
    <location>
        <begin position="45"/>
        <end position="63"/>
    </location>
</feature>
<feature type="transmembrane region" description="Helical" evidence="7">
    <location>
        <begin position="104"/>
        <end position="129"/>
    </location>
</feature>
<evidence type="ECO:0000256" key="2">
    <source>
        <dbReference type="ARBA" id="ARBA00007965"/>
    </source>
</evidence>
<evidence type="ECO:0000256" key="6">
    <source>
        <dbReference type="ARBA" id="ARBA00023136"/>
    </source>
</evidence>
<comment type="subcellular location">
    <subcellularLocation>
        <location evidence="1">Membrane</location>
        <topology evidence="1">Multi-pass membrane protein</topology>
    </subcellularLocation>
</comment>
<dbReference type="PRINTS" id="PR01130">
    <property type="entry name" value="DERENTRNSPRT"/>
</dbReference>
<gene>
    <name evidence="8" type="ORF">ECRASSUSDP1_LOCUS3906</name>
</gene>
<dbReference type="GO" id="GO:0005886">
    <property type="term" value="C:plasma membrane"/>
    <property type="evidence" value="ECO:0007669"/>
    <property type="project" value="TreeGrafter"/>
</dbReference>
<dbReference type="SUPFAM" id="SSF103473">
    <property type="entry name" value="MFS general substrate transporter"/>
    <property type="match status" value="1"/>
</dbReference>
<dbReference type="InterPro" id="IPR036259">
    <property type="entry name" value="MFS_trans_sf"/>
</dbReference>
<dbReference type="Pfam" id="PF01733">
    <property type="entry name" value="Nucleoside_tran"/>
    <property type="match status" value="1"/>
</dbReference>
<dbReference type="PANTHER" id="PTHR10332">
    <property type="entry name" value="EQUILIBRATIVE NUCLEOSIDE TRANSPORTER"/>
    <property type="match status" value="1"/>
</dbReference>
<evidence type="ECO:0000256" key="4">
    <source>
        <dbReference type="ARBA" id="ARBA00022692"/>
    </source>
</evidence>
<keyword evidence="5 7" id="KW-1133">Transmembrane helix</keyword>
<accession>A0AAD1X8F9</accession>
<feature type="transmembrane region" description="Helical" evidence="7">
    <location>
        <begin position="297"/>
        <end position="317"/>
    </location>
</feature>
<evidence type="ECO:0000256" key="1">
    <source>
        <dbReference type="ARBA" id="ARBA00004141"/>
    </source>
</evidence>
<keyword evidence="4 7" id="KW-0812">Transmembrane</keyword>
<dbReference type="PANTHER" id="PTHR10332:SF10">
    <property type="entry name" value="EQUILIBRATIVE NUCLEOSIDE TRANSPORTER 4"/>
    <property type="match status" value="1"/>
</dbReference>
<feature type="transmembrane region" description="Helical" evidence="7">
    <location>
        <begin position="360"/>
        <end position="384"/>
    </location>
</feature>
<dbReference type="AlphaFoldDB" id="A0AAD1X8F9"/>
<feature type="transmembrane region" description="Helical" evidence="7">
    <location>
        <begin position="329"/>
        <end position="348"/>
    </location>
</feature>
<dbReference type="InterPro" id="IPR002259">
    <property type="entry name" value="Eqnu_transpt"/>
</dbReference>
<feature type="transmembrane region" description="Helical" evidence="7">
    <location>
        <begin position="259"/>
        <end position="277"/>
    </location>
</feature>
<evidence type="ECO:0000256" key="5">
    <source>
        <dbReference type="ARBA" id="ARBA00022989"/>
    </source>
</evidence>
<sequence length="422" mass="47706">MKEPEDKWNIVYYLFFLFGIGKVLPFNAIVTAIDYFDQSFPTRDVSFSFNLMLNGPNFLFNFVNIFTARIISLRIRLLTSIALIFVMVWLLPITTNFMDESTGWIILIFIIVILGISNSFLHAGVFGLAGMFPFKYTGAVMFGNGISGISMNVSRMATLAAFPPKEIEEEGVDPKAFIGCIVYFAIASAILAFCFVGYFVMAKTEFAKFYMNQKCAKAKISIKPNHTENYDQLITHEIEESSQDNQMESKGFLRVYKDIWSMGTQVFLCFAITFVVFPGTHLSTHFDFLGDSLADKAWFSVIMITIYNLFDTIGRFAGGFVQILTSETLFYLTITRLVFIPTSVLVQLNSRPSWIFQSDWFRILNMALFAVTNGYNSTLCMMYGPSQTDKNSKERAGIIMSFHLLGGVFVGALISTFVMVYV</sequence>
<proteinExistence type="inferred from homology"/>
<name>A0AAD1X8F9_EUPCR</name>
<protein>
    <submittedName>
        <fullName evidence="8">Uncharacterized protein</fullName>
    </submittedName>
</protein>
<keyword evidence="3" id="KW-0813">Transport</keyword>
<feature type="transmembrane region" description="Helical" evidence="7">
    <location>
        <begin position="75"/>
        <end position="92"/>
    </location>
</feature>
<dbReference type="PIRSF" id="PIRSF016379">
    <property type="entry name" value="ENT"/>
    <property type="match status" value="1"/>
</dbReference>
<comment type="caution">
    <text evidence="8">The sequence shown here is derived from an EMBL/GenBank/DDBJ whole genome shotgun (WGS) entry which is preliminary data.</text>
</comment>
<keyword evidence="9" id="KW-1185">Reference proteome</keyword>
<evidence type="ECO:0000313" key="9">
    <source>
        <dbReference type="Proteomes" id="UP001295684"/>
    </source>
</evidence>
<feature type="transmembrane region" description="Helical" evidence="7">
    <location>
        <begin position="396"/>
        <end position="421"/>
    </location>
</feature>
<evidence type="ECO:0000256" key="3">
    <source>
        <dbReference type="ARBA" id="ARBA00022448"/>
    </source>
</evidence>
<feature type="transmembrane region" description="Helical" evidence="7">
    <location>
        <begin position="136"/>
        <end position="156"/>
    </location>
</feature>
<evidence type="ECO:0000256" key="7">
    <source>
        <dbReference type="SAM" id="Phobius"/>
    </source>
</evidence>